<feature type="domain" description="Fe/B12 periplasmic-binding" evidence="5">
    <location>
        <begin position="203"/>
        <end position="355"/>
    </location>
</feature>
<evidence type="ECO:0000313" key="7">
    <source>
        <dbReference type="Proteomes" id="UP000008243"/>
    </source>
</evidence>
<dbReference type="HOGENOM" id="CLU_751439_0_0_2"/>
<keyword evidence="7" id="KW-1185">Reference proteome</keyword>
<dbReference type="eggNOG" id="arCOG06180">
    <property type="taxonomic scope" value="Archaea"/>
</dbReference>
<keyword evidence="6" id="KW-0614">Plasmid</keyword>
<evidence type="ECO:0000256" key="1">
    <source>
        <dbReference type="ARBA" id="ARBA00004196"/>
    </source>
</evidence>
<dbReference type="KEGG" id="hvo:HVO_B0144"/>
<reference evidence="6 7" key="1">
    <citation type="journal article" date="2010" name="PLoS ONE">
        <title>The complete genome sequence of Haloferax volcanii DS2, a model archaeon.</title>
        <authorList>
            <person name="Hartman A.L."/>
            <person name="Norais C."/>
            <person name="Badger J.H."/>
            <person name="Delmas S."/>
            <person name="Haldenby S."/>
            <person name="Madupu R."/>
            <person name="Robinson J."/>
            <person name="Khouri H."/>
            <person name="Ren Q."/>
            <person name="Lowe T.M."/>
            <person name="Maupin-Furlow J."/>
            <person name="Pohlschroder M."/>
            <person name="Daniels C."/>
            <person name="Pfeiffer F."/>
            <person name="Allers T."/>
            <person name="Eisen J.A."/>
        </authorList>
    </citation>
    <scope>NUCLEOTIDE SEQUENCE [LARGE SCALE GENOMIC DNA]</scope>
    <source>
        <strain evidence="7">ATCC 29605 / DSM 3757 / JCM 8879 / NBRC 14742 / NCIMB 2012 / VKM B-1768 / DS2</strain>
    </source>
</reference>
<proteinExistence type="predicted"/>
<dbReference type="SUPFAM" id="SSF53807">
    <property type="entry name" value="Helical backbone' metal receptor"/>
    <property type="match status" value="1"/>
</dbReference>
<evidence type="ECO:0000313" key="6">
    <source>
        <dbReference type="EMBL" id="ADE01510.1"/>
    </source>
</evidence>
<dbReference type="EnsemblBacteria" id="ADE01510">
    <property type="protein sequence ID" value="ADE01510"/>
    <property type="gene ID" value="HVO_B0144"/>
</dbReference>
<evidence type="ECO:0000256" key="4">
    <source>
        <dbReference type="SAM" id="MobiDB-lite"/>
    </source>
</evidence>
<dbReference type="PANTHER" id="PTHR30532">
    <property type="entry name" value="IRON III DICITRATE-BINDING PERIPLASMIC PROTEIN"/>
    <property type="match status" value="1"/>
</dbReference>
<dbReference type="Gene3D" id="3.40.50.1980">
    <property type="entry name" value="Nitrogenase molybdenum iron protein domain"/>
    <property type="match status" value="2"/>
</dbReference>
<evidence type="ECO:0000259" key="5">
    <source>
        <dbReference type="Pfam" id="PF01497"/>
    </source>
</evidence>
<keyword evidence="3" id="KW-0732">Signal</keyword>
<evidence type="ECO:0000256" key="3">
    <source>
        <dbReference type="ARBA" id="ARBA00022729"/>
    </source>
</evidence>
<dbReference type="InterPro" id="IPR051313">
    <property type="entry name" value="Bact_iron-sidero_bind"/>
</dbReference>
<name>D4GPE5_HALVD</name>
<organism evidence="6 7">
    <name type="scientific">Haloferax volcanii (strain ATCC 29605 / DSM 3757 / JCM 8879 / NBRC 14742 / NCIMB 2012 / VKM B-1768 / DS2)</name>
    <name type="common">Halobacterium volcanii</name>
    <dbReference type="NCBI Taxonomy" id="309800"/>
    <lineage>
        <taxon>Archaea</taxon>
        <taxon>Methanobacteriati</taxon>
        <taxon>Methanobacteriota</taxon>
        <taxon>Stenosarchaea group</taxon>
        <taxon>Halobacteria</taxon>
        <taxon>Halobacteriales</taxon>
        <taxon>Haloferacaceae</taxon>
        <taxon>Haloferax</taxon>
    </lineage>
</organism>
<dbReference type="AlphaFoldDB" id="D4GPE5"/>
<sequence>MVDDSENSKTLTRRGCLKYGGTIAGSGLLAGCSGTSEPSSSSPKSRTSSTQTAVSETVSETDTATGSDEPYTVTIEPMGEVAFDGPPERWTALLPTFADMAFALGGGQTLGIQNHDRFASEAFEELPGIDFDADDTVELVADGVSKELFYEMNADVHFIDPHILRLWYGWDQSDVDEIADNVGPFFGNFIRRHSDDWHDYRYYTLYEAFGLMAEVFQAQDRYQAFVELHEEMLALVDEHLPPADQRPTALLVYPADGAGFQFYPFRFDDGGVSTKQWRDLGLTDALAATDVGHYSFSDRGTLDIEALMEIDPEVLLVRNYGGASESTFQKEVVEPLQDQAGSHSLQAVEDDAVYSAGYLDQGPIINFYHTDRAAKDIYTDSFENVTLFDRERVAEIVHGNI</sequence>
<accession>D4GPE5</accession>
<gene>
    <name evidence="6" type="ordered locus">HVO_B0144</name>
</gene>
<dbReference type="Pfam" id="PF01497">
    <property type="entry name" value="Peripla_BP_2"/>
    <property type="match status" value="1"/>
</dbReference>
<comment type="subcellular location">
    <subcellularLocation>
        <location evidence="1">Cell envelope</location>
    </subcellularLocation>
</comment>
<geneLocation type="plasmid" evidence="6 7">
    <name>pHV3</name>
</geneLocation>
<evidence type="ECO:0000256" key="2">
    <source>
        <dbReference type="ARBA" id="ARBA00022448"/>
    </source>
</evidence>
<dbReference type="PANTHER" id="PTHR30532:SF1">
    <property type="entry name" value="IRON(3+)-HYDROXAMATE-BINDING PROTEIN FHUD"/>
    <property type="match status" value="1"/>
</dbReference>
<dbReference type="EMBL" id="CP001953">
    <property type="protein sequence ID" value="ADE01510.1"/>
    <property type="molecule type" value="Genomic_DNA"/>
</dbReference>
<protein>
    <submittedName>
        <fullName evidence="6">ABC-type transport system periplasmic substrate-binding protein</fullName>
    </submittedName>
</protein>
<feature type="compositionally biased region" description="Low complexity" evidence="4">
    <location>
        <begin position="33"/>
        <end position="52"/>
    </location>
</feature>
<feature type="compositionally biased region" description="Polar residues" evidence="4">
    <location>
        <begin position="53"/>
        <end position="66"/>
    </location>
</feature>
<dbReference type="InterPro" id="IPR002491">
    <property type="entry name" value="ABC_transptr_periplasmic_BD"/>
</dbReference>
<dbReference type="PaxDb" id="309800-C498_01045"/>
<feature type="region of interest" description="Disordered" evidence="4">
    <location>
        <begin position="28"/>
        <end position="72"/>
    </location>
</feature>
<dbReference type="Proteomes" id="UP000008243">
    <property type="component" value="Plasmid pHV3"/>
</dbReference>
<keyword evidence="2" id="KW-0813">Transport</keyword>